<evidence type="ECO:0000259" key="1">
    <source>
        <dbReference type="Pfam" id="PF10105"/>
    </source>
</evidence>
<keyword evidence="3" id="KW-1185">Reference proteome</keyword>
<dbReference type="GeneID" id="90533091"/>
<accession>A0ABT1RWR2</accession>
<dbReference type="Proteomes" id="UP001524473">
    <property type="component" value="Unassembled WGS sequence"/>
</dbReference>
<sequence length="217" mass="24660">MKNVRIWFKKDGPAKYISHLDLARCMGYVLKMARLPVWYTEGFNPRIHMTFAMPLSLGVSGEQECMDIRLTEEVSYSNVTERMNRHLPMGLQVYRASDPVMTFNEIQFADYTVELEAEDSREIADDLAELLAQEQITVMKHAKKGAKEFEIKPFLNAVTMDITGSQTVKLTLCLPCSTEGSINPNLLLEALKKYKGITPYASVTRNGLLTKDHTEFL</sequence>
<comment type="caution">
    <text evidence="2">The sequence shown here is derived from an EMBL/GenBank/DDBJ whole genome shotgun (WGS) entry which is preliminary data.</text>
</comment>
<dbReference type="NCBIfam" id="TIGR03936">
    <property type="entry name" value="sam_1_link_chp"/>
    <property type="match status" value="1"/>
</dbReference>
<reference evidence="2 3" key="1">
    <citation type="submission" date="2022-06" db="EMBL/GenBank/DDBJ databases">
        <title>Isolation of gut microbiota from human fecal samples.</title>
        <authorList>
            <person name="Pamer E.G."/>
            <person name="Barat B."/>
            <person name="Waligurski E."/>
            <person name="Medina S."/>
            <person name="Paddock L."/>
            <person name="Mostad J."/>
        </authorList>
    </citation>
    <scope>NUCLEOTIDE SEQUENCE [LARGE SCALE GENOMIC DNA]</scope>
    <source>
        <strain evidence="2 3">DFI.9.73</strain>
    </source>
</reference>
<dbReference type="RefSeq" id="WP_066865848.1">
    <property type="nucleotide sequence ID" value="NZ_CABKVV010000014.1"/>
</dbReference>
<organism evidence="2 3">
    <name type="scientific">Neglectibacter timonensis</name>
    <dbReference type="NCBI Taxonomy" id="1776382"/>
    <lineage>
        <taxon>Bacteria</taxon>
        <taxon>Bacillati</taxon>
        <taxon>Bacillota</taxon>
        <taxon>Clostridia</taxon>
        <taxon>Eubacteriales</taxon>
        <taxon>Oscillospiraceae</taxon>
        <taxon>Neglectibacter</taxon>
    </lineage>
</organism>
<name>A0ABT1RWR2_9FIRM</name>
<dbReference type="Pfam" id="PF10105">
    <property type="entry name" value="DUF2344"/>
    <property type="match status" value="1"/>
</dbReference>
<proteinExistence type="predicted"/>
<evidence type="ECO:0000313" key="2">
    <source>
        <dbReference type="EMBL" id="MCQ4839108.1"/>
    </source>
</evidence>
<feature type="domain" description="DUF2344" evidence="1">
    <location>
        <begin position="4"/>
        <end position="184"/>
    </location>
</feature>
<dbReference type="EMBL" id="JANFZH010000006">
    <property type="protein sequence ID" value="MCQ4839108.1"/>
    <property type="molecule type" value="Genomic_DNA"/>
</dbReference>
<evidence type="ECO:0000313" key="3">
    <source>
        <dbReference type="Proteomes" id="UP001524473"/>
    </source>
</evidence>
<protein>
    <submittedName>
        <fullName evidence="2">TIGR03936 family radical SAM-associated protein</fullName>
    </submittedName>
</protein>
<dbReference type="InterPro" id="IPR018768">
    <property type="entry name" value="DUF2344"/>
</dbReference>
<gene>
    <name evidence="2" type="ORF">NE695_04150</name>
</gene>